<comment type="similarity">
    <text evidence="1">Belongs to the iron-containing alcohol dehydrogenase family.</text>
</comment>
<sequence>MPWRRAEIRWGTQYLPDVLRECKSQRPMIVTGPNLYRRGITGRALCAVDAEKWRYGLFCEVENDPSEKTVERICEIYRKEECDGIVAIGGGSPMDAAKAAAARIARPEKSLAQLEGLLKVHRKIPPLIAIPTTAGTGSETTIAAVISQDKTHRKVAISDLCLIPRFAILDEELTLGLPPRTTAQTGMDALTHAVEAYLCVLNNPQANRVMAEGAVREIFRFLGQAVANGADREARKAMLLASYRAGCAFTRSGVGNVHALAHALGGKYGIAHGLANAVLLPLVLEDYGSRVHKRLARLADVAGIPGKGDAPARAAAFIHAVREENQKLGIPDRLECIREEDIPEMADWAEREANPLYPVPVIYDRERFSALLRRAKEG</sequence>
<dbReference type="InterPro" id="IPR001670">
    <property type="entry name" value="ADH_Fe/GldA"/>
</dbReference>
<reference evidence="6" key="1">
    <citation type="submission" date="2020-10" db="EMBL/GenBank/DDBJ databases">
        <authorList>
            <person name="Gilroy R."/>
        </authorList>
    </citation>
    <scope>NUCLEOTIDE SEQUENCE</scope>
    <source>
        <strain evidence="6">ChiHcec3-11533</strain>
    </source>
</reference>
<dbReference type="InterPro" id="IPR056798">
    <property type="entry name" value="ADH_Fe_C"/>
</dbReference>
<dbReference type="PANTHER" id="PTHR11496">
    <property type="entry name" value="ALCOHOL DEHYDROGENASE"/>
    <property type="match status" value="1"/>
</dbReference>
<keyword evidence="2" id="KW-0560">Oxidoreductase</keyword>
<dbReference type="EMBL" id="DVMU01000096">
    <property type="protein sequence ID" value="HIU33798.1"/>
    <property type="molecule type" value="Genomic_DNA"/>
</dbReference>
<protein>
    <submittedName>
        <fullName evidence="6">Iron-containing alcohol dehydrogenase</fullName>
    </submittedName>
</protein>
<dbReference type="Gene3D" id="1.20.1090.10">
    <property type="entry name" value="Dehydroquinate synthase-like - alpha domain"/>
    <property type="match status" value="1"/>
</dbReference>
<dbReference type="AlphaFoldDB" id="A0A9D1IB85"/>
<evidence type="ECO:0000259" key="5">
    <source>
        <dbReference type="Pfam" id="PF25137"/>
    </source>
</evidence>
<accession>A0A9D1IB85</accession>
<evidence type="ECO:0000259" key="4">
    <source>
        <dbReference type="Pfam" id="PF00465"/>
    </source>
</evidence>
<dbReference type="SUPFAM" id="SSF56796">
    <property type="entry name" value="Dehydroquinate synthase-like"/>
    <property type="match status" value="1"/>
</dbReference>
<dbReference type="PROSITE" id="PS00913">
    <property type="entry name" value="ADH_IRON_1"/>
    <property type="match status" value="1"/>
</dbReference>
<dbReference type="GO" id="GO:0004022">
    <property type="term" value="F:alcohol dehydrogenase (NAD+) activity"/>
    <property type="evidence" value="ECO:0007669"/>
    <property type="project" value="TreeGrafter"/>
</dbReference>
<evidence type="ECO:0000256" key="2">
    <source>
        <dbReference type="ARBA" id="ARBA00023002"/>
    </source>
</evidence>
<comment type="caution">
    <text evidence="6">The sequence shown here is derived from an EMBL/GenBank/DDBJ whole genome shotgun (WGS) entry which is preliminary data.</text>
</comment>
<evidence type="ECO:0000256" key="1">
    <source>
        <dbReference type="ARBA" id="ARBA00007358"/>
    </source>
</evidence>
<dbReference type="GO" id="GO:0046872">
    <property type="term" value="F:metal ion binding"/>
    <property type="evidence" value="ECO:0007669"/>
    <property type="project" value="InterPro"/>
</dbReference>
<name>A0A9D1IB85_9FIRM</name>
<dbReference type="PANTHER" id="PTHR11496:SF102">
    <property type="entry name" value="ALCOHOL DEHYDROGENASE 4"/>
    <property type="match status" value="1"/>
</dbReference>
<dbReference type="CDD" id="cd08189">
    <property type="entry name" value="Fe-ADH-like"/>
    <property type="match status" value="1"/>
</dbReference>
<feature type="domain" description="Alcohol dehydrogenase iron-type/glycerol dehydrogenase GldA" evidence="4">
    <location>
        <begin position="13"/>
        <end position="170"/>
    </location>
</feature>
<keyword evidence="3" id="KW-0520">NAD</keyword>
<evidence type="ECO:0000313" key="6">
    <source>
        <dbReference type="EMBL" id="HIU33798.1"/>
    </source>
</evidence>
<dbReference type="Pfam" id="PF25137">
    <property type="entry name" value="ADH_Fe_C"/>
    <property type="match status" value="1"/>
</dbReference>
<dbReference type="Gene3D" id="3.40.50.1970">
    <property type="match status" value="1"/>
</dbReference>
<dbReference type="FunFam" id="3.40.50.1970:FF:000003">
    <property type="entry name" value="Alcohol dehydrogenase, iron-containing"/>
    <property type="match status" value="1"/>
</dbReference>
<proteinExistence type="inferred from homology"/>
<dbReference type="InterPro" id="IPR039697">
    <property type="entry name" value="Alcohol_dehydrogenase_Fe"/>
</dbReference>
<evidence type="ECO:0000256" key="3">
    <source>
        <dbReference type="ARBA" id="ARBA00023027"/>
    </source>
</evidence>
<dbReference type="PROSITE" id="PS00060">
    <property type="entry name" value="ADH_IRON_2"/>
    <property type="match status" value="1"/>
</dbReference>
<dbReference type="Proteomes" id="UP000824072">
    <property type="component" value="Unassembled WGS sequence"/>
</dbReference>
<evidence type="ECO:0000313" key="7">
    <source>
        <dbReference type="Proteomes" id="UP000824072"/>
    </source>
</evidence>
<gene>
    <name evidence="6" type="ORF">IAB02_04480</name>
</gene>
<dbReference type="Pfam" id="PF00465">
    <property type="entry name" value="Fe-ADH"/>
    <property type="match status" value="1"/>
</dbReference>
<reference evidence="6" key="2">
    <citation type="journal article" date="2021" name="PeerJ">
        <title>Extensive microbial diversity within the chicken gut microbiome revealed by metagenomics and culture.</title>
        <authorList>
            <person name="Gilroy R."/>
            <person name="Ravi A."/>
            <person name="Getino M."/>
            <person name="Pursley I."/>
            <person name="Horton D.L."/>
            <person name="Alikhan N.F."/>
            <person name="Baker D."/>
            <person name="Gharbi K."/>
            <person name="Hall N."/>
            <person name="Watson M."/>
            <person name="Adriaenssens E.M."/>
            <person name="Foster-Nyarko E."/>
            <person name="Jarju S."/>
            <person name="Secka A."/>
            <person name="Antonio M."/>
            <person name="Oren A."/>
            <person name="Chaudhuri R.R."/>
            <person name="La Ragione R."/>
            <person name="Hildebrand F."/>
            <person name="Pallen M.J."/>
        </authorList>
    </citation>
    <scope>NUCLEOTIDE SEQUENCE</scope>
    <source>
        <strain evidence="6">ChiHcec3-11533</strain>
    </source>
</reference>
<dbReference type="InterPro" id="IPR018211">
    <property type="entry name" value="ADH_Fe_CS"/>
</dbReference>
<feature type="domain" description="Fe-containing alcohol dehydrogenase-like C-terminal" evidence="5">
    <location>
        <begin position="182"/>
        <end position="375"/>
    </location>
</feature>
<organism evidence="6 7">
    <name type="scientific">Candidatus Pullichristensenella excrementigallinarum</name>
    <dbReference type="NCBI Taxonomy" id="2840907"/>
    <lineage>
        <taxon>Bacteria</taxon>
        <taxon>Bacillati</taxon>
        <taxon>Bacillota</taxon>
        <taxon>Clostridia</taxon>
        <taxon>Candidatus Pullichristensenella</taxon>
    </lineage>
</organism>